<name>A0ABN2H7J9_9ACTN</name>
<dbReference type="InterPro" id="IPR001387">
    <property type="entry name" value="Cro/C1-type_HTH"/>
</dbReference>
<dbReference type="RefSeq" id="WP_346113641.1">
    <property type="nucleotide sequence ID" value="NZ_BAAAMU010000132.1"/>
</dbReference>
<protein>
    <recommendedName>
        <fullName evidence="3">XRE family transcriptional regulator</fullName>
    </recommendedName>
</protein>
<evidence type="ECO:0008006" key="3">
    <source>
        <dbReference type="Google" id="ProtNLM"/>
    </source>
</evidence>
<organism evidence="1 2">
    <name type="scientific">Nonomuraea maheshkhaliensis</name>
    <dbReference type="NCBI Taxonomy" id="419590"/>
    <lineage>
        <taxon>Bacteria</taxon>
        <taxon>Bacillati</taxon>
        <taxon>Actinomycetota</taxon>
        <taxon>Actinomycetes</taxon>
        <taxon>Streptosporangiales</taxon>
        <taxon>Streptosporangiaceae</taxon>
        <taxon>Nonomuraea</taxon>
    </lineage>
</organism>
<accession>A0ABN2H7J9</accession>
<reference evidence="1 2" key="1">
    <citation type="journal article" date="2019" name="Int. J. Syst. Evol. Microbiol.">
        <title>The Global Catalogue of Microorganisms (GCM) 10K type strain sequencing project: providing services to taxonomists for standard genome sequencing and annotation.</title>
        <authorList>
            <consortium name="The Broad Institute Genomics Platform"/>
            <consortium name="The Broad Institute Genome Sequencing Center for Infectious Disease"/>
            <person name="Wu L."/>
            <person name="Ma J."/>
        </authorList>
    </citation>
    <scope>NUCLEOTIDE SEQUENCE [LARGE SCALE GENOMIC DNA]</scope>
    <source>
        <strain evidence="1 2">JCM 13929</strain>
    </source>
</reference>
<dbReference type="EMBL" id="BAAAMU010000132">
    <property type="protein sequence ID" value="GAA1683297.1"/>
    <property type="molecule type" value="Genomic_DNA"/>
</dbReference>
<dbReference type="SUPFAM" id="SSF48452">
    <property type="entry name" value="TPR-like"/>
    <property type="match status" value="1"/>
</dbReference>
<comment type="caution">
    <text evidence="1">The sequence shown here is derived from an EMBL/GenBank/DDBJ whole genome shotgun (WGS) entry which is preliminary data.</text>
</comment>
<evidence type="ECO:0000313" key="1">
    <source>
        <dbReference type="EMBL" id="GAA1683297.1"/>
    </source>
</evidence>
<dbReference type="Gene3D" id="1.25.40.10">
    <property type="entry name" value="Tetratricopeptide repeat domain"/>
    <property type="match status" value="1"/>
</dbReference>
<sequence>MDIPNLLKQARKQHGWSQEQAIVRFEKIGHALKIDIPSRASLRTLFSMYENNRREVPETYRQIFCELYRASESDLGLTSAASMTATPLPALPQAMPGSPSPEVIIYLSNVLAEHTRADSLIGPLYLAPTVQTQLQLIDRLVQATRGPDRRQMLEVAAQFAEFCGWLYQDSGDSDCAMGWTNRALDYAQELADPQVVAYILMRKSNIATEAGHPGQGLGLANAALKTAPNLSPRLRAVSLRQLANAHALLGEPREFESAIDRAIQDATEGLAQLATDKARYCTPSYVQMEAGMSYVLLGNPGAALSIFERSLTQWPEAAQTRDQGLCLARLATAAAAQGEIERAVEAGSEALTIAQRTGSARIRTQLEALHDHLTPVAKLPLVRDLTKHLAQLTHRVA</sequence>
<keyword evidence="2" id="KW-1185">Reference proteome</keyword>
<dbReference type="CDD" id="cd00093">
    <property type="entry name" value="HTH_XRE"/>
    <property type="match status" value="1"/>
</dbReference>
<gene>
    <name evidence="1" type="ORF">GCM10009733_094770</name>
</gene>
<dbReference type="InterPro" id="IPR011990">
    <property type="entry name" value="TPR-like_helical_dom_sf"/>
</dbReference>
<proteinExistence type="predicted"/>
<evidence type="ECO:0000313" key="2">
    <source>
        <dbReference type="Proteomes" id="UP001500064"/>
    </source>
</evidence>
<dbReference type="Proteomes" id="UP001500064">
    <property type="component" value="Unassembled WGS sequence"/>
</dbReference>